<dbReference type="GO" id="GO:0003774">
    <property type="term" value="F:cytoskeletal motor activity"/>
    <property type="evidence" value="ECO:0007669"/>
    <property type="project" value="InterPro"/>
</dbReference>
<name>A0A2S8BAE5_9SPHN</name>
<evidence type="ECO:0000256" key="6">
    <source>
        <dbReference type="SAM" id="MobiDB-lite"/>
    </source>
</evidence>
<keyword evidence="7" id="KW-0969">Cilium</keyword>
<dbReference type="EMBL" id="PHFW01000002">
    <property type="protein sequence ID" value="PQM29328.1"/>
    <property type="molecule type" value="Genomic_DNA"/>
</dbReference>
<keyword evidence="7" id="KW-0282">Flagellum</keyword>
<evidence type="ECO:0000256" key="2">
    <source>
        <dbReference type="ARBA" id="ARBA00009272"/>
    </source>
</evidence>
<dbReference type="PANTHER" id="PTHR34653">
    <property type="match status" value="1"/>
</dbReference>
<dbReference type="OrthoDB" id="8909229at2"/>
<dbReference type="NCBIfam" id="TIGR00205">
    <property type="entry name" value="fliE"/>
    <property type="match status" value="1"/>
</dbReference>
<dbReference type="RefSeq" id="WP_106000766.1">
    <property type="nucleotide sequence ID" value="NZ_CM009578.1"/>
</dbReference>
<dbReference type="GO" id="GO:0005198">
    <property type="term" value="F:structural molecule activity"/>
    <property type="evidence" value="ECO:0007669"/>
    <property type="project" value="UniProtKB-UniRule"/>
</dbReference>
<proteinExistence type="inferred from homology"/>
<feature type="region of interest" description="Disordered" evidence="6">
    <location>
        <begin position="28"/>
        <end position="52"/>
    </location>
</feature>
<evidence type="ECO:0000256" key="5">
    <source>
        <dbReference type="NCBIfam" id="TIGR00205"/>
    </source>
</evidence>
<dbReference type="InterPro" id="IPR001624">
    <property type="entry name" value="FliE"/>
</dbReference>
<comment type="similarity">
    <text evidence="2 4">Belongs to the FliE family.</text>
</comment>
<dbReference type="HAMAP" id="MF_00724">
    <property type="entry name" value="FliE"/>
    <property type="match status" value="1"/>
</dbReference>
<sequence length="121" mass="12798">MSTIDPSRLLQMRSSILNQNQALQRAAGRGAAGGIDGGVGGPGGDAAGTPDFGAAISNALQQVNAQQHRASDLSESYERGDTHDIVSVMIERQKASLGFETTLQVRNKLLSAYRDIMNMPV</sequence>
<evidence type="ECO:0000256" key="3">
    <source>
        <dbReference type="ARBA" id="ARBA00023143"/>
    </source>
</evidence>
<evidence type="ECO:0000256" key="1">
    <source>
        <dbReference type="ARBA" id="ARBA00004117"/>
    </source>
</evidence>
<reference evidence="8" key="1">
    <citation type="submission" date="2017-11" db="EMBL/GenBank/DDBJ databases">
        <title>The complete genome sequence of Sphingopyxis pomeranensis sp. nov. strain WS5A3p.</title>
        <authorList>
            <person name="Kaminski M.A."/>
        </authorList>
    </citation>
    <scope>NUCLEOTIDE SEQUENCE [LARGE SCALE GENOMIC DNA]</scope>
    <source>
        <strain evidence="8">WS5A3p</strain>
    </source>
</reference>
<dbReference type="PANTHER" id="PTHR34653:SF1">
    <property type="entry name" value="FLAGELLAR HOOK-BASAL BODY COMPLEX PROTEIN FLIE"/>
    <property type="match status" value="1"/>
</dbReference>
<dbReference type="GO" id="GO:0009425">
    <property type="term" value="C:bacterial-type flagellum basal body"/>
    <property type="evidence" value="ECO:0007669"/>
    <property type="project" value="UniProtKB-SubCell"/>
</dbReference>
<comment type="caution">
    <text evidence="7">The sequence shown here is derived from an EMBL/GenBank/DDBJ whole genome shotgun (WGS) entry which is preliminary data.</text>
</comment>
<evidence type="ECO:0000313" key="8">
    <source>
        <dbReference type="Proteomes" id="UP000238954"/>
    </source>
</evidence>
<evidence type="ECO:0000256" key="4">
    <source>
        <dbReference type="HAMAP-Rule" id="MF_00724"/>
    </source>
</evidence>
<feature type="compositionally biased region" description="Gly residues" evidence="6">
    <location>
        <begin position="30"/>
        <end position="46"/>
    </location>
</feature>
<keyword evidence="7" id="KW-0966">Cell projection</keyword>
<keyword evidence="3 4" id="KW-0975">Bacterial flagellum</keyword>
<evidence type="ECO:0000313" key="7">
    <source>
        <dbReference type="EMBL" id="PQM29328.1"/>
    </source>
</evidence>
<gene>
    <name evidence="4 7" type="primary">fliE</name>
    <name evidence="7" type="ORF">CVO77_10035</name>
</gene>
<dbReference type="GO" id="GO:0071973">
    <property type="term" value="P:bacterial-type flagellum-dependent cell motility"/>
    <property type="evidence" value="ECO:0007669"/>
    <property type="project" value="InterPro"/>
</dbReference>
<dbReference type="AlphaFoldDB" id="A0A2S8BAE5"/>
<dbReference type="PRINTS" id="PR01006">
    <property type="entry name" value="FLGHOOKFLIE"/>
</dbReference>
<keyword evidence="8" id="KW-1185">Reference proteome</keyword>
<comment type="subcellular location">
    <subcellularLocation>
        <location evidence="1 4">Bacterial flagellum basal body</location>
    </subcellularLocation>
</comment>
<dbReference type="Pfam" id="PF02049">
    <property type="entry name" value="FliE"/>
    <property type="match status" value="1"/>
</dbReference>
<accession>A0A2S8BAE5</accession>
<dbReference type="Proteomes" id="UP000238954">
    <property type="component" value="Chromosome"/>
</dbReference>
<protein>
    <recommendedName>
        <fullName evidence="4 5">Flagellar hook-basal body complex protein FliE</fullName>
    </recommendedName>
</protein>
<organism evidence="7 8">
    <name type="scientific">Sphingopyxis lindanitolerans</name>
    <dbReference type="NCBI Taxonomy" id="2054227"/>
    <lineage>
        <taxon>Bacteria</taxon>
        <taxon>Pseudomonadati</taxon>
        <taxon>Pseudomonadota</taxon>
        <taxon>Alphaproteobacteria</taxon>
        <taxon>Sphingomonadales</taxon>
        <taxon>Sphingomonadaceae</taxon>
        <taxon>Sphingopyxis</taxon>
    </lineage>
</organism>